<reference evidence="3 4" key="1">
    <citation type="submission" date="2014-05" db="EMBL/GenBank/DDBJ databases">
        <title>Draft genome sequence of Amycolatopsis rifamycinica DSM 46095.</title>
        <authorList>
            <person name="Lal R."/>
            <person name="Saxena A."/>
            <person name="Kumari R."/>
            <person name="Mukherjee U."/>
            <person name="Singh P."/>
            <person name="Sangwan N."/>
            <person name="Mahato N.K."/>
        </authorList>
    </citation>
    <scope>NUCLEOTIDE SEQUENCE [LARGE SCALE GENOMIC DNA]</scope>
    <source>
        <strain evidence="3 4">DSM 46095</strain>
    </source>
</reference>
<keyword evidence="1" id="KW-0472">Membrane</keyword>
<dbReference type="eggNOG" id="ENOG5032SSX">
    <property type="taxonomic scope" value="Bacteria"/>
</dbReference>
<dbReference type="RefSeq" id="WP_043784404.1">
    <property type="nucleotide sequence ID" value="NZ_JMQI01000054.1"/>
</dbReference>
<dbReference type="AlphaFoldDB" id="A0A066TW24"/>
<keyword evidence="4" id="KW-1185">Reference proteome</keyword>
<name>A0A066TW24_9PSEU</name>
<proteinExistence type="predicted"/>
<feature type="transmembrane region" description="Helical" evidence="1">
    <location>
        <begin position="63"/>
        <end position="84"/>
    </location>
</feature>
<sequence>MVIFRPVDVPVDIDRDAARRAAAEELSDPRYREARPGFLEQIGQWLSEQLEKLLNSLSSDVPGGIFGVVLIVVLLVVLVVVIRLRTGKIAGSARADRLVFGGQRKSAADYRRSAAEAAAAGRFDDAVRDRFRAVVRALEERALLDTRSGRTADEAAAEAGLLLPNVADQLRQGARLFDDVHYGGRAGTEAAYQALTELDERCRRERPVAVAAP</sequence>
<keyword evidence="1" id="KW-1133">Transmembrane helix</keyword>
<dbReference type="Proteomes" id="UP000027345">
    <property type="component" value="Unassembled WGS sequence"/>
</dbReference>
<accession>A0A066TW24</accession>
<gene>
    <name evidence="3" type="ORF">DV20_25815</name>
</gene>
<dbReference type="Pfam" id="PF13559">
    <property type="entry name" value="DUF4129"/>
    <property type="match status" value="1"/>
</dbReference>
<keyword evidence="1" id="KW-0812">Transmembrane</keyword>
<protein>
    <recommendedName>
        <fullName evidence="2">Protein-glutamine gamma-glutamyltransferase-like C-terminal domain-containing protein</fullName>
    </recommendedName>
</protein>
<feature type="domain" description="Protein-glutamine gamma-glutamyltransferase-like C-terminal" evidence="2">
    <location>
        <begin position="130"/>
        <end position="200"/>
    </location>
</feature>
<evidence type="ECO:0000259" key="2">
    <source>
        <dbReference type="Pfam" id="PF13559"/>
    </source>
</evidence>
<organism evidence="3 4">
    <name type="scientific">Amycolatopsis rifamycinica</name>
    <dbReference type="NCBI Taxonomy" id="287986"/>
    <lineage>
        <taxon>Bacteria</taxon>
        <taxon>Bacillati</taxon>
        <taxon>Actinomycetota</taxon>
        <taxon>Actinomycetes</taxon>
        <taxon>Pseudonocardiales</taxon>
        <taxon>Pseudonocardiaceae</taxon>
        <taxon>Amycolatopsis</taxon>
    </lineage>
</organism>
<dbReference type="STRING" id="287986.DV20_25815"/>
<evidence type="ECO:0000313" key="4">
    <source>
        <dbReference type="Proteomes" id="UP000027345"/>
    </source>
</evidence>
<evidence type="ECO:0000256" key="1">
    <source>
        <dbReference type="SAM" id="Phobius"/>
    </source>
</evidence>
<dbReference type="OrthoDB" id="3389322at2"/>
<comment type="caution">
    <text evidence="3">The sequence shown here is derived from an EMBL/GenBank/DDBJ whole genome shotgun (WGS) entry which is preliminary data.</text>
</comment>
<dbReference type="InterPro" id="IPR025403">
    <property type="entry name" value="TgpA-like_C"/>
</dbReference>
<dbReference type="EMBL" id="JMQI01000054">
    <property type="protein sequence ID" value="KDN19396.1"/>
    <property type="molecule type" value="Genomic_DNA"/>
</dbReference>
<evidence type="ECO:0000313" key="3">
    <source>
        <dbReference type="EMBL" id="KDN19396.1"/>
    </source>
</evidence>